<dbReference type="SUPFAM" id="SSF48403">
    <property type="entry name" value="Ankyrin repeat"/>
    <property type="match status" value="1"/>
</dbReference>
<evidence type="ECO:0008006" key="5">
    <source>
        <dbReference type="Google" id="ProtNLM"/>
    </source>
</evidence>
<reference evidence="3 4" key="1">
    <citation type="submission" date="2024-04" db="EMBL/GenBank/DDBJ databases">
        <title>Tritrichomonas musculus Genome.</title>
        <authorList>
            <person name="Alves-Ferreira E."/>
            <person name="Grigg M."/>
            <person name="Lorenzi H."/>
            <person name="Galac M."/>
        </authorList>
    </citation>
    <scope>NUCLEOTIDE SEQUENCE [LARGE SCALE GENOMIC DNA]</scope>
    <source>
        <strain evidence="3 4">EAF2021</strain>
    </source>
</reference>
<dbReference type="InterPro" id="IPR002110">
    <property type="entry name" value="Ankyrin_rpt"/>
</dbReference>
<name>A0ABR2KZZ3_9EUKA</name>
<protein>
    <recommendedName>
        <fullName evidence="5">DUF3447 domain-containing protein</fullName>
    </recommendedName>
</protein>
<proteinExistence type="predicted"/>
<dbReference type="SMART" id="SM00248">
    <property type="entry name" value="ANK"/>
    <property type="match status" value="5"/>
</dbReference>
<accession>A0ABR2KZZ3</accession>
<evidence type="ECO:0000256" key="1">
    <source>
        <dbReference type="ARBA" id="ARBA00022737"/>
    </source>
</evidence>
<organism evidence="3 4">
    <name type="scientific">Tritrichomonas musculus</name>
    <dbReference type="NCBI Taxonomy" id="1915356"/>
    <lineage>
        <taxon>Eukaryota</taxon>
        <taxon>Metamonada</taxon>
        <taxon>Parabasalia</taxon>
        <taxon>Tritrichomonadida</taxon>
        <taxon>Tritrichomonadidae</taxon>
        <taxon>Tritrichomonas</taxon>
    </lineage>
</organism>
<dbReference type="PANTHER" id="PTHR24198:SF165">
    <property type="entry name" value="ANKYRIN REPEAT-CONTAINING PROTEIN-RELATED"/>
    <property type="match status" value="1"/>
</dbReference>
<dbReference type="PANTHER" id="PTHR24198">
    <property type="entry name" value="ANKYRIN REPEAT AND PROTEIN KINASE DOMAIN-CONTAINING PROTEIN"/>
    <property type="match status" value="1"/>
</dbReference>
<comment type="caution">
    <text evidence="3">The sequence shown here is derived from an EMBL/GenBank/DDBJ whole genome shotgun (WGS) entry which is preliminary data.</text>
</comment>
<gene>
    <name evidence="3" type="ORF">M9Y10_014535</name>
</gene>
<dbReference type="Pfam" id="PF12796">
    <property type="entry name" value="Ank_2"/>
    <property type="match status" value="1"/>
</dbReference>
<keyword evidence="1" id="KW-0677">Repeat</keyword>
<keyword evidence="2" id="KW-0040">ANK repeat</keyword>
<evidence type="ECO:0000313" key="3">
    <source>
        <dbReference type="EMBL" id="KAK8896623.1"/>
    </source>
</evidence>
<keyword evidence="4" id="KW-1185">Reference proteome</keyword>
<dbReference type="InterPro" id="IPR036770">
    <property type="entry name" value="Ankyrin_rpt-contain_sf"/>
</dbReference>
<evidence type="ECO:0000313" key="4">
    <source>
        <dbReference type="Proteomes" id="UP001470230"/>
    </source>
</evidence>
<dbReference type="Proteomes" id="UP001470230">
    <property type="component" value="Unassembled WGS sequence"/>
</dbReference>
<sequence>MDYMPKEYFKKMKDIEKKLVSFLEKHENPNENFTLFNEYLQSQKIQENKYELKSFLYLMVAISSYYHCSQCFFTQNELILTSLKERIQFFFTNFEVFNIFQKNKLLLLILFKLRIIIPTKEIYSAICNKKYIDRKYIEYFYPEFEAFILQDQIKELRNTTLDDEFNKKRENGKNDNYLCRLIQNDAVVDFITYLETTNISPQSVILPSIYETNLFLINKNPTLIEYSAFYGSIQIFQYLYNRNADIQPSIWPYAIHGQNAEIIQFLHDRKIKTLCGSFQYLIIESIKCHHNEISDYFRTNFCDDETIYDYYLYRKALKHYNFEFFSDHDIDSLINSCICNQQMNVPYYLAKYDYFLIVEYLANDEIIKDTFDINFQYTIYKPIKEKNEDVVQLIEIKNGDVDLCDNRYFYYNQEEILKYGKYKYDEETSTILYISIRKGNNDIVKLLLSMPKINVNIKLTKCYKEFKETFFKSDQYYVITEEMTILHEAVDCGNVEIVQYILKNKFVDVNCTVLKKKIYFDYCTSASMKYESITEKTLFHLAIEKGNIEIVQLLLSNPNVDIKMKSISKIEESGGCLSYFSSSKTKEEPSLPFAINSGNIAMIHFLLEQPKVNLNEGVIEYDSDGREISKKDALELATETQNSEIKQLLLCKL</sequence>
<dbReference type="EMBL" id="JAPFFF010000002">
    <property type="protein sequence ID" value="KAK8896623.1"/>
    <property type="molecule type" value="Genomic_DNA"/>
</dbReference>
<evidence type="ECO:0000256" key="2">
    <source>
        <dbReference type="ARBA" id="ARBA00023043"/>
    </source>
</evidence>
<dbReference type="Gene3D" id="1.25.40.20">
    <property type="entry name" value="Ankyrin repeat-containing domain"/>
    <property type="match status" value="1"/>
</dbReference>